<sequence>MILHQLYIIATGTQCVSYLSIVAISCRAAILVACKCQPSAHQLRDGDARATATTHAADTIKFRTIYRSCRVARDLKQTRTSPGFIPINVSRGLRPAVTRYDLIGPEERTPCT</sequence>
<keyword evidence="2" id="KW-1185">Reference proteome</keyword>
<organism evidence="1 2">
    <name type="scientific">Eumeta variegata</name>
    <name type="common">Bagworm moth</name>
    <name type="synonym">Eumeta japonica</name>
    <dbReference type="NCBI Taxonomy" id="151549"/>
    <lineage>
        <taxon>Eukaryota</taxon>
        <taxon>Metazoa</taxon>
        <taxon>Ecdysozoa</taxon>
        <taxon>Arthropoda</taxon>
        <taxon>Hexapoda</taxon>
        <taxon>Insecta</taxon>
        <taxon>Pterygota</taxon>
        <taxon>Neoptera</taxon>
        <taxon>Endopterygota</taxon>
        <taxon>Lepidoptera</taxon>
        <taxon>Glossata</taxon>
        <taxon>Ditrysia</taxon>
        <taxon>Tineoidea</taxon>
        <taxon>Psychidae</taxon>
        <taxon>Oiketicinae</taxon>
        <taxon>Eumeta</taxon>
    </lineage>
</organism>
<dbReference type="Proteomes" id="UP000299102">
    <property type="component" value="Unassembled WGS sequence"/>
</dbReference>
<dbReference type="AlphaFoldDB" id="A0A4C1VZJ8"/>
<evidence type="ECO:0000313" key="2">
    <source>
        <dbReference type="Proteomes" id="UP000299102"/>
    </source>
</evidence>
<protein>
    <submittedName>
        <fullName evidence="1">Uncharacterized protein</fullName>
    </submittedName>
</protein>
<dbReference type="EMBL" id="BGZK01000453">
    <property type="protein sequence ID" value="GBP44468.1"/>
    <property type="molecule type" value="Genomic_DNA"/>
</dbReference>
<comment type="caution">
    <text evidence="1">The sequence shown here is derived from an EMBL/GenBank/DDBJ whole genome shotgun (WGS) entry which is preliminary data.</text>
</comment>
<gene>
    <name evidence="1" type="ORF">EVAR_39476_1</name>
</gene>
<accession>A0A4C1VZJ8</accession>
<reference evidence="1 2" key="1">
    <citation type="journal article" date="2019" name="Commun. Biol.">
        <title>The bagworm genome reveals a unique fibroin gene that provides high tensile strength.</title>
        <authorList>
            <person name="Kono N."/>
            <person name="Nakamura H."/>
            <person name="Ohtoshi R."/>
            <person name="Tomita M."/>
            <person name="Numata K."/>
            <person name="Arakawa K."/>
        </authorList>
    </citation>
    <scope>NUCLEOTIDE SEQUENCE [LARGE SCALE GENOMIC DNA]</scope>
</reference>
<proteinExistence type="predicted"/>
<name>A0A4C1VZJ8_EUMVA</name>
<evidence type="ECO:0000313" key="1">
    <source>
        <dbReference type="EMBL" id="GBP44468.1"/>
    </source>
</evidence>